<organism evidence="1 2">
    <name type="scientific">Marasmiellus scandens</name>
    <dbReference type="NCBI Taxonomy" id="2682957"/>
    <lineage>
        <taxon>Eukaryota</taxon>
        <taxon>Fungi</taxon>
        <taxon>Dikarya</taxon>
        <taxon>Basidiomycota</taxon>
        <taxon>Agaricomycotina</taxon>
        <taxon>Agaricomycetes</taxon>
        <taxon>Agaricomycetidae</taxon>
        <taxon>Agaricales</taxon>
        <taxon>Marasmiineae</taxon>
        <taxon>Omphalotaceae</taxon>
        <taxon>Marasmiellus</taxon>
    </lineage>
</organism>
<dbReference type="Proteomes" id="UP001498398">
    <property type="component" value="Unassembled WGS sequence"/>
</dbReference>
<reference evidence="1 2" key="1">
    <citation type="submission" date="2024-01" db="EMBL/GenBank/DDBJ databases">
        <title>A draft genome for the cacao thread blight pathogen Marasmiellus scandens.</title>
        <authorList>
            <person name="Baruah I.K."/>
            <person name="Leung J."/>
            <person name="Bukari Y."/>
            <person name="Amoako-Attah I."/>
            <person name="Meinhardt L.W."/>
            <person name="Bailey B.A."/>
            <person name="Cohen S.P."/>
        </authorList>
    </citation>
    <scope>NUCLEOTIDE SEQUENCE [LARGE SCALE GENOMIC DNA]</scope>
    <source>
        <strain evidence="1 2">GH-19</strain>
    </source>
</reference>
<evidence type="ECO:0000313" key="2">
    <source>
        <dbReference type="Proteomes" id="UP001498398"/>
    </source>
</evidence>
<sequence length="90" mass="9851">MAASIHQASPIQPTLFFSPNLSRALASRFFSLSGLISNSNFSNPDAPTSFLDFQDLFSSLVPWSLLVIQPYYACPSPLYPSSSPFPSHKP</sequence>
<keyword evidence="2" id="KW-1185">Reference proteome</keyword>
<proteinExistence type="predicted"/>
<protein>
    <submittedName>
        <fullName evidence="1">Uncharacterized protein</fullName>
    </submittedName>
</protein>
<name>A0ABR1JNL6_9AGAR</name>
<evidence type="ECO:0000313" key="1">
    <source>
        <dbReference type="EMBL" id="KAK7464238.1"/>
    </source>
</evidence>
<gene>
    <name evidence="1" type="ORF">VKT23_006404</name>
</gene>
<dbReference type="EMBL" id="JBANRG010000008">
    <property type="protein sequence ID" value="KAK7464238.1"/>
    <property type="molecule type" value="Genomic_DNA"/>
</dbReference>
<comment type="caution">
    <text evidence="1">The sequence shown here is derived from an EMBL/GenBank/DDBJ whole genome shotgun (WGS) entry which is preliminary data.</text>
</comment>
<accession>A0ABR1JNL6</accession>